<organism evidence="1 2">
    <name type="scientific">Panicum virgatum</name>
    <name type="common">Blackwell switchgrass</name>
    <dbReference type="NCBI Taxonomy" id="38727"/>
    <lineage>
        <taxon>Eukaryota</taxon>
        <taxon>Viridiplantae</taxon>
        <taxon>Streptophyta</taxon>
        <taxon>Embryophyta</taxon>
        <taxon>Tracheophyta</taxon>
        <taxon>Spermatophyta</taxon>
        <taxon>Magnoliopsida</taxon>
        <taxon>Liliopsida</taxon>
        <taxon>Poales</taxon>
        <taxon>Poaceae</taxon>
        <taxon>PACMAD clade</taxon>
        <taxon>Panicoideae</taxon>
        <taxon>Panicodae</taxon>
        <taxon>Paniceae</taxon>
        <taxon>Panicinae</taxon>
        <taxon>Panicum</taxon>
        <taxon>Panicum sect. Hiantes</taxon>
    </lineage>
</organism>
<keyword evidence="2" id="KW-1185">Reference proteome</keyword>
<sequence length="101" mass="11726">MERLSQQRYFDLERAGGADEASMAAVVFKDLSEVSEKAGFDILKYVCSFLLMCCCWRTPSPSWCCIWWPDGSGRRRWPYPTSGAAEEEDWRDLNILRQEYG</sequence>
<evidence type="ECO:0000313" key="2">
    <source>
        <dbReference type="Proteomes" id="UP000823388"/>
    </source>
</evidence>
<proteinExistence type="predicted"/>
<reference evidence="1" key="1">
    <citation type="submission" date="2020-05" db="EMBL/GenBank/DDBJ databases">
        <title>WGS assembly of Panicum virgatum.</title>
        <authorList>
            <person name="Lovell J.T."/>
            <person name="Jenkins J."/>
            <person name="Shu S."/>
            <person name="Juenger T.E."/>
            <person name="Schmutz J."/>
        </authorList>
    </citation>
    <scope>NUCLEOTIDE SEQUENCE</scope>
    <source>
        <strain evidence="1">AP13</strain>
    </source>
</reference>
<dbReference type="Proteomes" id="UP000823388">
    <property type="component" value="Chromosome 9N"/>
</dbReference>
<gene>
    <name evidence="1" type="ORF">PVAP13_9NG336500</name>
</gene>
<dbReference type="EMBL" id="CM029054">
    <property type="protein sequence ID" value="KAG2538218.1"/>
    <property type="molecule type" value="Genomic_DNA"/>
</dbReference>
<comment type="caution">
    <text evidence="1">The sequence shown here is derived from an EMBL/GenBank/DDBJ whole genome shotgun (WGS) entry which is preliminary data.</text>
</comment>
<dbReference type="AlphaFoldDB" id="A0A8T0MND0"/>
<evidence type="ECO:0000313" key="1">
    <source>
        <dbReference type="EMBL" id="KAG2538218.1"/>
    </source>
</evidence>
<name>A0A8T0MND0_PANVG</name>
<accession>A0A8T0MND0</accession>
<protein>
    <submittedName>
        <fullName evidence="1">Uncharacterized protein</fullName>
    </submittedName>
</protein>